<reference evidence="2 3" key="2">
    <citation type="journal article" date="1994" name="J. Gen. Virol.">
        <title>The granulin gene region of Cryptophlebia leucotreta granulosis virus: sequence analysis and phylogenetic considerations.</title>
        <authorList>
            <person name="Jehle J.A."/>
            <person name="Backhaus H."/>
        </authorList>
    </citation>
    <scope>NUCLEOTIDE SEQUENCE [LARGE SCALE GENOMIC DNA]</scope>
    <source>
        <strain evidence="2">CV3</strain>
    </source>
</reference>
<keyword evidence="1" id="KW-0472">Membrane</keyword>
<evidence type="ECO:0000313" key="2">
    <source>
        <dbReference type="EMBL" id="AAQ21646.1"/>
    </source>
</evidence>
<dbReference type="RefSeq" id="NP_891898.1">
    <property type="nucleotide sequence ID" value="NC_005068.1"/>
</dbReference>
<keyword evidence="1" id="KW-1133">Transmembrane helix</keyword>
<evidence type="ECO:0000313" key="3">
    <source>
        <dbReference type="Proteomes" id="UP000203359"/>
    </source>
</evidence>
<name>Q7T5N8_GVCL</name>
<reference evidence="2 3" key="4">
    <citation type="journal article" date="2003" name="Virology">
        <title>The genome of the Cryptophlebia leucotreta granulovirus.</title>
        <authorList>
            <person name="Lange M."/>
            <person name="Jehle J.A."/>
        </authorList>
    </citation>
    <scope>NUCLEOTIDE SEQUENCE [LARGE SCALE GENOMIC DNA]</scope>
    <source>
        <strain evidence="2">CV3</strain>
    </source>
</reference>
<dbReference type="OrthoDB" id="29351at10239"/>
<proteinExistence type="predicted"/>
<feature type="transmembrane region" description="Helical" evidence="1">
    <location>
        <begin position="6"/>
        <end position="23"/>
    </location>
</feature>
<protein>
    <submittedName>
        <fullName evidence="2">Uncharacterized protein</fullName>
    </submittedName>
</protein>
<accession>Q7T5N8</accession>
<evidence type="ECO:0000256" key="1">
    <source>
        <dbReference type="SAM" id="Phobius"/>
    </source>
</evidence>
<reference evidence="2 3" key="1">
    <citation type="journal article" date="1994" name="J. Gen. Virol.">
        <title>Genome organization of the DNA-binding protein gene region of Cryptophlebia leucotreta granulosis virus is closely related to that of nuclear polyhedrosis viruses.</title>
        <authorList>
            <person name="Jehle J.A."/>
            <person name="Backhaus H."/>
        </authorList>
    </citation>
    <scope>NUCLEOTIDE SEQUENCE [LARGE SCALE GENOMIC DNA]</scope>
    <source>
        <strain evidence="2">CV3</strain>
    </source>
</reference>
<reference evidence="2 3" key="3">
    <citation type="journal article" date="2002" name="J. Gen. Virol.">
        <title>The expansion of a hypervariable, non-hr ori-like region in the genome of Cryptophlebia leucotreta granulovirus provides in vivo evidence for the utilization of baculovirus non-hr oris during replication.</title>
        <authorList>
            <person name="Jehle J.A."/>
        </authorList>
    </citation>
    <scope>NUCLEOTIDE SEQUENCE [LARGE SCALE GENOMIC DNA]</scope>
    <source>
        <strain evidence="2">CV3</strain>
    </source>
</reference>
<dbReference type="EMBL" id="AY229987">
    <property type="protein sequence ID" value="AAQ21646.1"/>
    <property type="molecule type" value="Genomic_DNA"/>
</dbReference>
<dbReference type="KEGG" id="vg:1725028"/>
<keyword evidence="3" id="KW-1185">Reference proteome</keyword>
<organism evidence="2 3">
    <name type="scientific">Cryptophlebia leucotreta granulosis virus</name>
    <name type="common">ClGV</name>
    <name type="synonym">Cryptophlebia leucotreta granulovirus</name>
    <dbReference type="NCBI Taxonomy" id="35254"/>
    <lineage>
        <taxon>Viruses</taxon>
        <taxon>Viruses incertae sedis</taxon>
        <taxon>Naldaviricetes</taxon>
        <taxon>Lefavirales</taxon>
        <taxon>Baculoviridae</taxon>
        <taxon>Betabaculovirus</taxon>
        <taxon>Betabaculovirus cryleucotretae</taxon>
    </lineage>
</organism>
<dbReference type="Proteomes" id="UP000203359">
    <property type="component" value="Segment"/>
</dbReference>
<dbReference type="GeneID" id="1725028"/>
<keyword evidence="1" id="KW-0812">Transmembrane</keyword>
<dbReference type="Pfam" id="PF07280">
    <property type="entry name" value="Ac110_PIF"/>
    <property type="match status" value="1"/>
</dbReference>
<organismHost>
    <name type="scientific">Tortricidae</name>
    <dbReference type="NCBI Taxonomy" id="7139"/>
</organismHost>
<sequence length="51" mass="5963">MIPIFFIILITIVCILLLYLIKLNKGQETIKLLHEHKFIPLALGKYVNKLK</sequence>
<dbReference type="InterPro" id="IPR009903">
    <property type="entry name" value="AcMNPV_AC110"/>
</dbReference>